<protein>
    <submittedName>
        <fullName evidence="3">Uncharacterized protein DUF4245</fullName>
    </submittedName>
</protein>
<evidence type="ECO:0000313" key="3">
    <source>
        <dbReference type="EMBL" id="RZT84002.1"/>
    </source>
</evidence>
<dbReference type="AlphaFoldDB" id="A0A4Q7UQI4"/>
<gene>
    <name evidence="3" type="ORF">EV383_0835</name>
</gene>
<dbReference type="RefSeq" id="WP_130288683.1">
    <property type="nucleotide sequence ID" value="NZ_SHKL01000001.1"/>
</dbReference>
<dbReference type="Pfam" id="PF14030">
    <property type="entry name" value="DUF4245"/>
    <property type="match status" value="1"/>
</dbReference>
<keyword evidence="2" id="KW-1133">Transmembrane helix</keyword>
<keyword evidence="2" id="KW-0472">Membrane</keyword>
<reference evidence="3 4" key="1">
    <citation type="submission" date="2019-02" db="EMBL/GenBank/DDBJ databases">
        <title>Sequencing the genomes of 1000 actinobacteria strains.</title>
        <authorList>
            <person name="Klenk H.-P."/>
        </authorList>
    </citation>
    <scope>NUCLEOTIDE SEQUENCE [LARGE SCALE GENOMIC DNA]</scope>
    <source>
        <strain evidence="3 4">DSM 45779</strain>
    </source>
</reference>
<feature type="compositionally biased region" description="Low complexity" evidence="1">
    <location>
        <begin position="71"/>
        <end position="91"/>
    </location>
</feature>
<feature type="compositionally biased region" description="Gly residues" evidence="1">
    <location>
        <begin position="61"/>
        <end position="70"/>
    </location>
</feature>
<dbReference type="InterPro" id="IPR025339">
    <property type="entry name" value="DUF4245"/>
</dbReference>
<keyword evidence="4" id="KW-1185">Reference proteome</keyword>
<feature type="transmembrane region" description="Helical" evidence="2">
    <location>
        <begin position="115"/>
        <end position="133"/>
    </location>
</feature>
<proteinExistence type="predicted"/>
<name>A0A4Q7UQI4_PSEST</name>
<dbReference type="Proteomes" id="UP000291591">
    <property type="component" value="Unassembled WGS sequence"/>
</dbReference>
<evidence type="ECO:0000256" key="2">
    <source>
        <dbReference type="SAM" id="Phobius"/>
    </source>
</evidence>
<evidence type="ECO:0000256" key="1">
    <source>
        <dbReference type="SAM" id="MobiDB-lite"/>
    </source>
</evidence>
<dbReference type="OrthoDB" id="4772660at2"/>
<feature type="compositionally biased region" description="Basic and acidic residues" evidence="1">
    <location>
        <begin position="17"/>
        <end position="31"/>
    </location>
</feature>
<comment type="caution">
    <text evidence="3">The sequence shown here is derived from an EMBL/GenBank/DDBJ whole genome shotgun (WGS) entry which is preliminary data.</text>
</comment>
<organism evidence="3 4">
    <name type="scientific">Pseudonocardia sediminis</name>
    <dbReference type="NCBI Taxonomy" id="1397368"/>
    <lineage>
        <taxon>Bacteria</taxon>
        <taxon>Bacillati</taxon>
        <taxon>Actinomycetota</taxon>
        <taxon>Actinomycetes</taxon>
        <taxon>Pseudonocardiales</taxon>
        <taxon>Pseudonocardiaceae</taxon>
        <taxon>Pseudonocardia</taxon>
    </lineage>
</organism>
<accession>A0A4Q7UQI4</accession>
<dbReference type="EMBL" id="SHKL01000001">
    <property type="protein sequence ID" value="RZT84002.1"/>
    <property type="molecule type" value="Genomic_DNA"/>
</dbReference>
<evidence type="ECO:0000313" key="4">
    <source>
        <dbReference type="Proteomes" id="UP000291591"/>
    </source>
</evidence>
<keyword evidence="2" id="KW-0812">Transmembrane</keyword>
<feature type="compositionally biased region" description="Polar residues" evidence="1">
    <location>
        <begin position="32"/>
        <end position="41"/>
    </location>
</feature>
<sequence length="299" mass="30103">MPRVTAATGLRAAGPGLRDDGGVSSESDPRASTESGDTSASVGAEETSASDRSAVAAGDPAPGGGDGGPDPAGSGAATSTDADAAPTGGTPRPRPRIGPRPMQKPGRTETRMKDMLGALLILIPIALLLVGVTRSCTFAPAGPTIDPNAGPTVDAPARLGEYAKISTFPLRVPAVGWRANSTDRGEVVGGGTAVRVGFVTGEGRYLRLVQSDATEENLLRTEAGTDVPTGEGVTPAAGLNWVTYRSGSGEPFRVTAVPTPGSPTPTRLLITGSGNDDEFRTLAEATIRARPPPTGGGTN</sequence>
<feature type="region of interest" description="Disordered" evidence="1">
    <location>
        <begin position="1"/>
        <end position="108"/>
    </location>
</feature>